<dbReference type="Gene3D" id="2.70.70.10">
    <property type="entry name" value="Glucose Permease (Domain IIA)"/>
    <property type="match status" value="1"/>
</dbReference>
<dbReference type="Proteomes" id="UP001597361">
    <property type="component" value="Unassembled WGS sequence"/>
</dbReference>
<accession>A0ABW4VJD8</accession>
<dbReference type="PANTHER" id="PTHR21666:SF289">
    <property type="entry name" value="L-ALA--D-GLU ENDOPEPTIDASE"/>
    <property type="match status" value="1"/>
</dbReference>
<dbReference type="InterPro" id="IPR011055">
    <property type="entry name" value="Dup_hybrid_motif"/>
</dbReference>
<evidence type="ECO:0000313" key="3">
    <source>
        <dbReference type="EMBL" id="MFD2034090.1"/>
    </source>
</evidence>
<comment type="caution">
    <text evidence="3">The sequence shown here is derived from an EMBL/GenBank/DDBJ whole genome shotgun (WGS) entry which is preliminary data.</text>
</comment>
<evidence type="ECO:0000256" key="1">
    <source>
        <dbReference type="ARBA" id="ARBA00022729"/>
    </source>
</evidence>
<evidence type="ECO:0000259" key="2">
    <source>
        <dbReference type="Pfam" id="PF01551"/>
    </source>
</evidence>
<dbReference type="InterPro" id="IPR050570">
    <property type="entry name" value="Cell_wall_metabolism_enzyme"/>
</dbReference>
<dbReference type="PANTHER" id="PTHR21666">
    <property type="entry name" value="PEPTIDASE-RELATED"/>
    <property type="match status" value="1"/>
</dbReference>
<dbReference type="InterPro" id="IPR016047">
    <property type="entry name" value="M23ase_b-sheet_dom"/>
</dbReference>
<protein>
    <submittedName>
        <fullName evidence="3">Peptidoglycan DD-metalloendopeptidase family protein</fullName>
    </submittedName>
</protein>
<keyword evidence="1" id="KW-0732">Signal</keyword>
<dbReference type="CDD" id="cd12797">
    <property type="entry name" value="M23_peptidase"/>
    <property type="match status" value="1"/>
</dbReference>
<reference evidence="4" key="1">
    <citation type="journal article" date="2019" name="Int. J. Syst. Evol. Microbiol.">
        <title>The Global Catalogue of Microorganisms (GCM) 10K type strain sequencing project: providing services to taxonomists for standard genome sequencing and annotation.</title>
        <authorList>
            <consortium name="The Broad Institute Genomics Platform"/>
            <consortium name="The Broad Institute Genome Sequencing Center for Infectious Disease"/>
            <person name="Wu L."/>
            <person name="Ma J."/>
        </authorList>
    </citation>
    <scope>NUCLEOTIDE SEQUENCE [LARGE SCALE GENOMIC DNA]</scope>
    <source>
        <strain evidence="4">CGMCC 1.15180</strain>
    </source>
</reference>
<keyword evidence="4" id="KW-1185">Reference proteome</keyword>
<organism evidence="3 4">
    <name type="scientific">Belliella marina</name>
    <dbReference type="NCBI Taxonomy" id="1644146"/>
    <lineage>
        <taxon>Bacteria</taxon>
        <taxon>Pseudomonadati</taxon>
        <taxon>Bacteroidota</taxon>
        <taxon>Cytophagia</taxon>
        <taxon>Cytophagales</taxon>
        <taxon>Cyclobacteriaceae</taxon>
        <taxon>Belliella</taxon>
    </lineage>
</organism>
<proteinExistence type="predicted"/>
<evidence type="ECO:0000313" key="4">
    <source>
        <dbReference type="Proteomes" id="UP001597361"/>
    </source>
</evidence>
<dbReference type="EMBL" id="JBHUHR010000015">
    <property type="protein sequence ID" value="MFD2034090.1"/>
    <property type="molecule type" value="Genomic_DNA"/>
</dbReference>
<name>A0ABW4VJD8_9BACT</name>
<feature type="domain" description="M23ase beta-sheet core" evidence="2">
    <location>
        <begin position="90"/>
        <end position="188"/>
    </location>
</feature>
<dbReference type="RefSeq" id="WP_376883959.1">
    <property type="nucleotide sequence ID" value="NZ_JBHUHR010000015.1"/>
</dbReference>
<dbReference type="SUPFAM" id="SSF51261">
    <property type="entry name" value="Duplicated hybrid motif"/>
    <property type="match status" value="1"/>
</dbReference>
<sequence length="223" mass="24733">MSQTLLGSVRYFPIMGQPLDRSNTMCLDFSGTNKDLSEIDLVSTPVFDAYVFGQLSDAGKQFGIGGYMEHRAIYGRSAVFATSEQDFRNIHLGVDIWALAGTPVYAPLDGRIYSFRDNAGFGDYGPTIILEHDLNGKTLYSLYGHLALTDLEGLSLGQQVRKGDLLCHLGPFPENGDWPPHLHFQLMWDMLGNTGDFPGVCSQSEKDKFQEICPDPNLIIGFR</sequence>
<dbReference type="Pfam" id="PF01551">
    <property type="entry name" value="Peptidase_M23"/>
    <property type="match status" value="1"/>
</dbReference>
<gene>
    <name evidence="3" type="ORF">ACFSKL_04770</name>
</gene>